<dbReference type="Proteomes" id="UP000320048">
    <property type="component" value="Unassembled WGS sequence"/>
</dbReference>
<accession>A0A537J9H3</accession>
<reference evidence="2 3" key="1">
    <citation type="journal article" date="2019" name="Nat. Microbiol.">
        <title>Mediterranean grassland soil C-N compound turnover is dependent on rainfall and depth, and is mediated by genomically divergent microorganisms.</title>
        <authorList>
            <person name="Diamond S."/>
            <person name="Andeer P.F."/>
            <person name="Li Z."/>
            <person name="Crits-Christoph A."/>
            <person name="Burstein D."/>
            <person name="Anantharaman K."/>
            <person name="Lane K.R."/>
            <person name="Thomas B.C."/>
            <person name="Pan C."/>
            <person name="Northen T.R."/>
            <person name="Banfield J.F."/>
        </authorList>
    </citation>
    <scope>NUCLEOTIDE SEQUENCE [LARGE SCALE GENOMIC DNA]</scope>
    <source>
        <strain evidence="2">NP_7</strain>
    </source>
</reference>
<dbReference type="EMBL" id="VBAO01000235">
    <property type="protein sequence ID" value="TMI80199.1"/>
    <property type="molecule type" value="Genomic_DNA"/>
</dbReference>
<organism evidence="2 3">
    <name type="scientific">Candidatus Segetimicrobium genomatis</name>
    <dbReference type="NCBI Taxonomy" id="2569760"/>
    <lineage>
        <taxon>Bacteria</taxon>
        <taxon>Bacillati</taxon>
        <taxon>Candidatus Sysuimicrobiota</taxon>
        <taxon>Candidatus Sysuimicrobiia</taxon>
        <taxon>Candidatus Sysuimicrobiales</taxon>
        <taxon>Candidatus Segetimicrobiaceae</taxon>
        <taxon>Candidatus Segetimicrobium</taxon>
    </lineage>
</organism>
<proteinExistence type="predicted"/>
<feature type="region of interest" description="Disordered" evidence="1">
    <location>
        <begin position="1"/>
        <end position="21"/>
    </location>
</feature>
<sequence length="168" mass="17867">MAINQMSQAPPAEQKGSKVLIGTGDNRLQDAVYRDGTIWAAASDACMPPGDSQIRACARFIELTAAGKEQDFDLGQAGAYYFDPAVEIVPDPSPIVGGNDLIAAFNRSSAKEHVSVVASGRRERQDPPNTLRIPVLVKAGEASYLVSATNGVDRNWGDYSGAGFDPLR</sequence>
<evidence type="ECO:0000313" key="3">
    <source>
        <dbReference type="Proteomes" id="UP000320048"/>
    </source>
</evidence>
<evidence type="ECO:0000256" key="1">
    <source>
        <dbReference type="SAM" id="MobiDB-lite"/>
    </source>
</evidence>
<gene>
    <name evidence="2" type="ORF">E6H04_09060</name>
</gene>
<dbReference type="AlphaFoldDB" id="A0A537J9H3"/>
<name>A0A537J9H3_9BACT</name>
<comment type="caution">
    <text evidence="2">The sequence shown here is derived from an EMBL/GenBank/DDBJ whole genome shotgun (WGS) entry which is preliminary data.</text>
</comment>
<evidence type="ECO:0000313" key="2">
    <source>
        <dbReference type="EMBL" id="TMI80199.1"/>
    </source>
</evidence>
<protein>
    <submittedName>
        <fullName evidence="2">Uncharacterized protein</fullName>
    </submittedName>
</protein>